<protein>
    <submittedName>
        <fullName evidence="1">Uncharacterized protein</fullName>
    </submittedName>
</protein>
<sequence length="61" mass="6489">MATSADGLHLMLHENLANDDRLTLPSSDILEAGTSRAAVVISGRFGEKVSVELGQFIAHLL</sequence>
<reference evidence="1" key="1">
    <citation type="submission" date="2018-11" db="EMBL/GenBank/DDBJ databases">
        <authorList>
            <consortium name="Pathogen Informatics"/>
        </authorList>
    </citation>
    <scope>NUCLEOTIDE SEQUENCE</scope>
</reference>
<proteinExistence type="predicted"/>
<dbReference type="AlphaFoldDB" id="A0A3S5CIW5"/>
<keyword evidence="2" id="KW-1185">Reference proteome</keyword>
<dbReference type="EMBL" id="CAAALY010013180">
    <property type="protein sequence ID" value="VEL11893.1"/>
    <property type="molecule type" value="Genomic_DNA"/>
</dbReference>
<evidence type="ECO:0000313" key="1">
    <source>
        <dbReference type="EMBL" id="VEL11893.1"/>
    </source>
</evidence>
<dbReference type="Proteomes" id="UP000784294">
    <property type="component" value="Unassembled WGS sequence"/>
</dbReference>
<evidence type="ECO:0000313" key="2">
    <source>
        <dbReference type="Proteomes" id="UP000784294"/>
    </source>
</evidence>
<comment type="caution">
    <text evidence="1">The sequence shown here is derived from an EMBL/GenBank/DDBJ whole genome shotgun (WGS) entry which is preliminary data.</text>
</comment>
<name>A0A3S5CIW5_9PLAT</name>
<organism evidence="1 2">
    <name type="scientific">Protopolystoma xenopodis</name>
    <dbReference type="NCBI Taxonomy" id="117903"/>
    <lineage>
        <taxon>Eukaryota</taxon>
        <taxon>Metazoa</taxon>
        <taxon>Spiralia</taxon>
        <taxon>Lophotrochozoa</taxon>
        <taxon>Platyhelminthes</taxon>
        <taxon>Monogenea</taxon>
        <taxon>Polyopisthocotylea</taxon>
        <taxon>Polystomatidea</taxon>
        <taxon>Polystomatidae</taxon>
        <taxon>Protopolystoma</taxon>
    </lineage>
</organism>
<accession>A0A3S5CIW5</accession>
<gene>
    <name evidence="1" type="ORF">PXEA_LOCUS5333</name>
</gene>